<dbReference type="GO" id="GO:0047134">
    <property type="term" value="F:protein-disulfide reductase [NAD(P)H] activity"/>
    <property type="evidence" value="ECO:0007669"/>
    <property type="project" value="UniProtKB-EC"/>
</dbReference>
<evidence type="ECO:0000256" key="1">
    <source>
        <dbReference type="ARBA" id="ARBA00012612"/>
    </source>
</evidence>
<reference evidence="9" key="1">
    <citation type="submission" date="2020-12" db="EMBL/GenBank/DDBJ databases">
        <title>WGS assembly of Carya illinoinensis cv. Pawnee.</title>
        <authorList>
            <person name="Platts A."/>
            <person name="Shu S."/>
            <person name="Wright S."/>
            <person name="Barry K."/>
            <person name="Edger P."/>
            <person name="Pires J.C."/>
            <person name="Schmutz J."/>
        </authorList>
    </citation>
    <scope>NUCLEOTIDE SEQUENCE</scope>
    <source>
        <tissue evidence="9">Leaf</tissue>
    </source>
</reference>
<dbReference type="InterPro" id="IPR052259">
    <property type="entry name" value="Nucleoredoxin-like"/>
</dbReference>
<evidence type="ECO:0000256" key="4">
    <source>
        <dbReference type="ARBA" id="ARBA00023027"/>
    </source>
</evidence>
<keyword evidence="11" id="KW-1185">Reference proteome</keyword>
<keyword evidence="3" id="KW-0560">Oxidoreductase</keyword>
<accession>A0A8T1PUW0</accession>
<comment type="catalytic activity">
    <reaction evidence="7">
        <text>[protein]-dithiol + NADP(+) = [protein]-disulfide + NADPH + H(+)</text>
        <dbReference type="Rhea" id="RHEA:18753"/>
        <dbReference type="Rhea" id="RHEA-COMP:10593"/>
        <dbReference type="Rhea" id="RHEA-COMP:10594"/>
        <dbReference type="ChEBI" id="CHEBI:15378"/>
        <dbReference type="ChEBI" id="CHEBI:29950"/>
        <dbReference type="ChEBI" id="CHEBI:50058"/>
        <dbReference type="ChEBI" id="CHEBI:57783"/>
        <dbReference type="ChEBI" id="CHEBI:58349"/>
        <dbReference type="EC" id="1.8.1.8"/>
    </reaction>
</comment>
<comment type="similarity">
    <text evidence="5">Belongs to the nucleoredoxin family.</text>
</comment>
<feature type="domain" description="Thioredoxin" evidence="8">
    <location>
        <begin position="51"/>
        <end position="242"/>
    </location>
</feature>
<dbReference type="PANTHER" id="PTHR13871">
    <property type="entry name" value="THIOREDOXIN"/>
    <property type="match status" value="1"/>
</dbReference>
<evidence type="ECO:0000256" key="2">
    <source>
        <dbReference type="ARBA" id="ARBA00022737"/>
    </source>
</evidence>
<dbReference type="EC" id="1.8.1.8" evidence="1"/>
<comment type="caution">
    <text evidence="9">The sequence shown here is derived from an EMBL/GenBank/DDBJ whole genome shotgun (WGS) entry which is preliminary data.</text>
</comment>
<dbReference type="PANTHER" id="PTHR13871:SF7">
    <property type="entry name" value="NUCLEOREDOXIN 2-RELATED"/>
    <property type="match status" value="1"/>
</dbReference>
<name>A0A8T1PUW0_CARIL</name>
<protein>
    <recommendedName>
        <fullName evidence="1">protein-disulfide reductase</fullName>
        <ecNumber evidence="1">1.8.1.8</ecNumber>
    </recommendedName>
</protein>
<keyword evidence="2" id="KW-0677">Repeat</keyword>
<dbReference type="Proteomes" id="UP000811246">
    <property type="component" value="Chromosome 8"/>
</dbReference>
<dbReference type="EMBL" id="CM031816">
    <property type="protein sequence ID" value="KAG6644672.1"/>
    <property type="molecule type" value="Genomic_DNA"/>
</dbReference>
<organism evidence="9 11">
    <name type="scientific">Carya illinoinensis</name>
    <name type="common">Pecan</name>
    <dbReference type="NCBI Taxonomy" id="32201"/>
    <lineage>
        <taxon>Eukaryota</taxon>
        <taxon>Viridiplantae</taxon>
        <taxon>Streptophyta</taxon>
        <taxon>Embryophyta</taxon>
        <taxon>Tracheophyta</taxon>
        <taxon>Spermatophyta</taxon>
        <taxon>Magnoliopsida</taxon>
        <taxon>eudicotyledons</taxon>
        <taxon>Gunneridae</taxon>
        <taxon>Pentapetalae</taxon>
        <taxon>rosids</taxon>
        <taxon>fabids</taxon>
        <taxon>Fagales</taxon>
        <taxon>Juglandaceae</taxon>
        <taxon>Carya</taxon>
    </lineage>
</organism>
<comment type="catalytic activity">
    <reaction evidence="6">
        <text>[protein]-dithiol + NAD(+) = [protein]-disulfide + NADH + H(+)</text>
        <dbReference type="Rhea" id="RHEA:18749"/>
        <dbReference type="Rhea" id="RHEA-COMP:10593"/>
        <dbReference type="Rhea" id="RHEA-COMP:10594"/>
        <dbReference type="ChEBI" id="CHEBI:15378"/>
        <dbReference type="ChEBI" id="CHEBI:29950"/>
        <dbReference type="ChEBI" id="CHEBI:50058"/>
        <dbReference type="ChEBI" id="CHEBI:57540"/>
        <dbReference type="ChEBI" id="CHEBI:57945"/>
        <dbReference type="EC" id="1.8.1.8"/>
    </reaction>
</comment>
<dbReference type="InterPro" id="IPR012336">
    <property type="entry name" value="Thioredoxin-like_fold"/>
</dbReference>
<sequence>MPWLAIPFSDLETKKALSRKFDIEGIPCLVVLQPNDHKDIATLHDGVELIYRYGIQAFPFTKERLDKLHEEERQKHENQTLTNLLTNHDRDYLLGHPRTEQVPVASLIGKTVGLYFSAQWCIPCVKFAPKLASIYHKIKQTPIEKGDDFEEDFEIVFVSNDRDQEAFDSYFDTMPWLALPFGDPAVKELAKHFDVRDIPCLVILGPDGKTVTKQGRNLINLYKENAYPFTEARVELLEKQMDEEAKSLPRTVVHPGHRHELTLVSEGNGGGPFICCGCDEQGSGWAYQCLECGYEVHPKCVITSANPASTGNKDG</sequence>
<evidence type="ECO:0000259" key="8">
    <source>
        <dbReference type="PROSITE" id="PS51352"/>
    </source>
</evidence>
<evidence type="ECO:0000256" key="7">
    <source>
        <dbReference type="ARBA" id="ARBA00047804"/>
    </source>
</evidence>
<evidence type="ECO:0000313" key="10">
    <source>
        <dbReference type="EMBL" id="KAG6699517.1"/>
    </source>
</evidence>
<evidence type="ECO:0000256" key="5">
    <source>
        <dbReference type="ARBA" id="ARBA00025782"/>
    </source>
</evidence>
<evidence type="ECO:0000256" key="6">
    <source>
        <dbReference type="ARBA" id="ARBA00047388"/>
    </source>
</evidence>
<dbReference type="Pfam" id="PF03107">
    <property type="entry name" value="C1_2"/>
    <property type="match status" value="1"/>
</dbReference>
<dbReference type="AlphaFoldDB" id="A0A8T1PUW0"/>
<gene>
    <name evidence="9" type="ORF">CIPAW_08G069000</name>
    <name evidence="10" type="ORF">I3842_08G070600</name>
</gene>
<dbReference type="InterPro" id="IPR013766">
    <property type="entry name" value="Thioredoxin_domain"/>
</dbReference>
<dbReference type="InterPro" id="IPR004146">
    <property type="entry name" value="DC1"/>
</dbReference>
<proteinExistence type="inferred from homology"/>
<dbReference type="PROSITE" id="PS51352">
    <property type="entry name" value="THIOREDOXIN_2"/>
    <property type="match status" value="1"/>
</dbReference>
<reference evidence="10" key="2">
    <citation type="submission" date="2021-01" db="EMBL/GenBank/DDBJ databases">
        <authorList>
            <person name="Lovell J.T."/>
            <person name="Bentley N."/>
            <person name="Bhattarai G."/>
            <person name="Jenkins J.W."/>
            <person name="Sreedasyam A."/>
            <person name="Alarcon Y."/>
            <person name="Bock C."/>
            <person name="Boston L."/>
            <person name="Carlson J."/>
            <person name="Cervantes K."/>
            <person name="Clermont K."/>
            <person name="Krom N."/>
            <person name="Kubenka K."/>
            <person name="Mamidi S."/>
            <person name="Mattison C."/>
            <person name="Monteros M."/>
            <person name="Pisani C."/>
            <person name="Plott C."/>
            <person name="Rajasekar S."/>
            <person name="Rhein H.S."/>
            <person name="Rohla C."/>
            <person name="Song M."/>
            <person name="Hilaire R.S."/>
            <person name="Shu S."/>
            <person name="Wells L."/>
            <person name="Wang X."/>
            <person name="Webber J."/>
            <person name="Heerema R.J."/>
            <person name="Klein P."/>
            <person name="Conner P."/>
            <person name="Grauke L."/>
            <person name="Grimwood J."/>
            <person name="Schmutz J."/>
            <person name="Randall J.J."/>
        </authorList>
    </citation>
    <scope>NUCLEOTIDE SEQUENCE</scope>
    <source>
        <tissue evidence="10">Leaf</tissue>
    </source>
</reference>
<keyword evidence="4" id="KW-0520">NAD</keyword>
<evidence type="ECO:0000313" key="11">
    <source>
        <dbReference type="Proteomes" id="UP000811609"/>
    </source>
</evidence>
<dbReference type="Pfam" id="PF13905">
    <property type="entry name" value="Thioredoxin_8"/>
    <property type="match status" value="1"/>
</dbReference>
<dbReference type="Proteomes" id="UP000811609">
    <property type="component" value="Chromosome 8"/>
</dbReference>
<dbReference type="EMBL" id="CM031832">
    <property type="protein sequence ID" value="KAG6699517.1"/>
    <property type="molecule type" value="Genomic_DNA"/>
</dbReference>
<evidence type="ECO:0000256" key="3">
    <source>
        <dbReference type="ARBA" id="ARBA00023002"/>
    </source>
</evidence>
<evidence type="ECO:0000313" key="9">
    <source>
        <dbReference type="EMBL" id="KAG6644672.1"/>
    </source>
</evidence>